<dbReference type="SUPFAM" id="SSF117070">
    <property type="entry name" value="LEA14-like"/>
    <property type="match status" value="1"/>
</dbReference>
<evidence type="ECO:0000259" key="3">
    <source>
        <dbReference type="Pfam" id="PF03168"/>
    </source>
</evidence>
<protein>
    <recommendedName>
        <fullName evidence="3">Late embryogenesis abundant protein LEA-2 subgroup domain-containing protein</fullName>
    </recommendedName>
</protein>
<organism evidence="4 5">
    <name type="scientific">Scleroderma citrinum Foug A</name>
    <dbReference type="NCBI Taxonomy" id="1036808"/>
    <lineage>
        <taxon>Eukaryota</taxon>
        <taxon>Fungi</taxon>
        <taxon>Dikarya</taxon>
        <taxon>Basidiomycota</taxon>
        <taxon>Agaricomycotina</taxon>
        <taxon>Agaricomycetes</taxon>
        <taxon>Agaricomycetidae</taxon>
        <taxon>Boletales</taxon>
        <taxon>Sclerodermatineae</taxon>
        <taxon>Sclerodermataceae</taxon>
        <taxon>Scleroderma</taxon>
    </lineage>
</organism>
<sequence>MAYRDPFTEQQGRYDPHYNETPAFDPYNGTEPHQAYDQGGYDSYAPGGYKDYSTTHQPADPQAAAYAQKEGGGYDSAGFARATTGSRSRDLRRWRYDHHGGSLWTKGTRGKCILRFCCCTIMIVLLLFISILLALLMWTRPPDVIVGTVGPPSTGSEIQLENNGVQINLAINITVNNPNYFSVSFPSIKANIYYPINNTYIGGGNQSSVTFPANTNKTITFPFSISYTSTMPSSNAILSDLETKCGINGGTASDITVDYDITLNVRVLFFTVSPTISNTASFVCPLSASDLSVSHYSF</sequence>
<evidence type="ECO:0000256" key="1">
    <source>
        <dbReference type="SAM" id="MobiDB-lite"/>
    </source>
</evidence>
<dbReference type="AlphaFoldDB" id="A0A0C3DNB7"/>
<feature type="domain" description="Late embryogenesis abundant protein LEA-2 subgroup" evidence="3">
    <location>
        <begin position="173"/>
        <end position="266"/>
    </location>
</feature>
<proteinExistence type="predicted"/>
<evidence type="ECO:0000256" key="2">
    <source>
        <dbReference type="SAM" id="Phobius"/>
    </source>
</evidence>
<keyword evidence="2" id="KW-0472">Membrane</keyword>
<keyword evidence="2" id="KW-0812">Transmembrane</keyword>
<evidence type="ECO:0000313" key="5">
    <source>
        <dbReference type="Proteomes" id="UP000053989"/>
    </source>
</evidence>
<dbReference type="EMBL" id="KN822045">
    <property type="protein sequence ID" value="KIM62120.1"/>
    <property type="molecule type" value="Genomic_DNA"/>
</dbReference>
<dbReference type="STRING" id="1036808.A0A0C3DNB7"/>
<dbReference type="Pfam" id="PF03168">
    <property type="entry name" value="LEA_2"/>
    <property type="match status" value="1"/>
</dbReference>
<dbReference type="HOGENOM" id="CLU_061023_0_0_1"/>
<gene>
    <name evidence="4" type="ORF">SCLCIDRAFT_120481</name>
</gene>
<name>A0A0C3DNB7_9AGAM</name>
<reference evidence="4 5" key="1">
    <citation type="submission" date="2014-04" db="EMBL/GenBank/DDBJ databases">
        <authorList>
            <consortium name="DOE Joint Genome Institute"/>
            <person name="Kuo A."/>
            <person name="Kohler A."/>
            <person name="Nagy L.G."/>
            <person name="Floudas D."/>
            <person name="Copeland A."/>
            <person name="Barry K.W."/>
            <person name="Cichocki N."/>
            <person name="Veneault-Fourrey C."/>
            <person name="LaButti K."/>
            <person name="Lindquist E.A."/>
            <person name="Lipzen A."/>
            <person name="Lundell T."/>
            <person name="Morin E."/>
            <person name="Murat C."/>
            <person name="Sun H."/>
            <person name="Tunlid A."/>
            <person name="Henrissat B."/>
            <person name="Grigoriev I.V."/>
            <person name="Hibbett D.S."/>
            <person name="Martin F."/>
            <person name="Nordberg H.P."/>
            <person name="Cantor M.N."/>
            <person name="Hua S.X."/>
        </authorList>
    </citation>
    <scope>NUCLEOTIDE SEQUENCE [LARGE SCALE GENOMIC DNA]</scope>
    <source>
        <strain evidence="4 5">Foug A</strain>
    </source>
</reference>
<dbReference type="InterPro" id="IPR004864">
    <property type="entry name" value="LEA_2"/>
</dbReference>
<accession>A0A0C3DNB7</accession>
<keyword evidence="5" id="KW-1185">Reference proteome</keyword>
<feature type="region of interest" description="Disordered" evidence="1">
    <location>
        <begin position="1"/>
        <end position="38"/>
    </location>
</feature>
<dbReference type="OrthoDB" id="20273at2759"/>
<dbReference type="InParanoid" id="A0A0C3DNB7"/>
<dbReference type="Proteomes" id="UP000053989">
    <property type="component" value="Unassembled WGS sequence"/>
</dbReference>
<feature type="transmembrane region" description="Helical" evidence="2">
    <location>
        <begin position="113"/>
        <end position="138"/>
    </location>
</feature>
<reference evidence="5" key="2">
    <citation type="submission" date="2015-01" db="EMBL/GenBank/DDBJ databases">
        <title>Evolutionary Origins and Diversification of the Mycorrhizal Mutualists.</title>
        <authorList>
            <consortium name="DOE Joint Genome Institute"/>
            <consortium name="Mycorrhizal Genomics Consortium"/>
            <person name="Kohler A."/>
            <person name="Kuo A."/>
            <person name="Nagy L.G."/>
            <person name="Floudas D."/>
            <person name="Copeland A."/>
            <person name="Barry K.W."/>
            <person name="Cichocki N."/>
            <person name="Veneault-Fourrey C."/>
            <person name="LaButti K."/>
            <person name="Lindquist E.A."/>
            <person name="Lipzen A."/>
            <person name="Lundell T."/>
            <person name="Morin E."/>
            <person name="Murat C."/>
            <person name="Riley R."/>
            <person name="Ohm R."/>
            <person name="Sun H."/>
            <person name="Tunlid A."/>
            <person name="Henrissat B."/>
            <person name="Grigoriev I.V."/>
            <person name="Hibbett D.S."/>
            <person name="Martin F."/>
        </authorList>
    </citation>
    <scope>NUCLEOTIDE SEQUENCE [LARGE SCALE GENOMIC DNA]</scope>
    <source>
        <strain evidence="5">Foug A</strain>
    </source>
</reference>
<keyword evidence="2" id="KW-1133">Transmembrane helix</keyword>
<evidence type="ECO:0000313" key="4">
    <source>
        <dbReference type="EMBL" id="KIM62120.1"/>
    </source>
</evidence>
<dbReference type="Gene3D" id="2.60.40.1820">
    <property type="match status" value="1"/>
</dbReference>